<dbReference type="RefSeq" id="WP_183591766.1">
    <property type="nucleotide sequence ID" value="NZ_JACHWR010000001.1"/>
</dbReference>
<keyword evidence="2" id="KW-0413">Isomerase</keyword>
<accession>A0A7W4VU99</accession>
<keyword evidence="3" id="KW-1185">Reference proteome</keyword>
<protein>
    <submittedName>
        <fullName evidence="2">Peptidyl-prolyl cis-trans isomerase SurA</fullName>
        <ecNumber evidence="2">5.2.1.8</ecNumber>
    </submittedName>
</protein>
<dbReference type="EMBL" id="JACHWR010000001">
    <property type="protein sequence ID" value="MBB3041916.1"/>
    <property type="molecule type" value="Genomic_DNA"/>
</dbReference>
<dbReference type="EC" id="5.2.1.8" evidence="2"/>
<organism evidence="2 3">
    <name type="scientific">Nocardioides soli</name>
    <dbReference type="NCBI Taxonomy" id="1036020"/>
    <lineage>
        <taxon>Bacteria</taxon>
        <taxon>Bacillati</taxon>
        <taxon>Actinomycetota</taxon>
        <taxon>Actinomycetes</taxon>
        <taxon>Propionibacteriales</taxon>
        <taxon>Nocardioidaceae</taxon>
        <taxon>Nocardioides</taxon>
    </lineage>
</organism>
<dbReference type="GO" id="GO:0003755">
    <property type="term" value="F:peptidyl-prolyl cis-trans isomerase activity"/>
    <property type="evidence" value="ECO:0007669"/>
    <property type="project" value="UniProtKB-EC"/>
</dbReference>
<dbReference type="Proteomes" id="UP000589626">
    <property type="component" value="Unassembled WGS sequence"/>
</dbReference>
<proteinExistence type="predicted"/>
<comment type="caution">
    <text evidence="2">The sequence shown here is derived from an EMBL/GenBank/DDBJ whole genome shotgun (WGS) entry which is preliminary data.</text>
</comment>
<sequence>MTRLSSLAGLAVAGTVLLTGCGSVPDFNPGIGVRVDDTTYSLGEVDDLSTSYCEAVETQLQEGELVASSIISGQVVGSLALRAAAEQFADETGVEPDASYRQTEQQLESAIGDLTPAQQDAVRQVNLARPYVEAVQISVGKAGGAADDQAALSAGRDAFVGWLDEQDVRIDPRFSVSIDEGAVAPANTSVSYSVSKTALSGAASEPDPTYAKGLPQTQRCG</sequence>
<evidence type="ECO:0000313" key="3">
    <source>
        <dbReference type="Proteomes" id="UP000589626"/>
    </source>
</evidence>
<reference evidence="2 3" key="1">
    <citation type="submission" date="2020-08" db="EMBL/GenBank/DDBJ databases">
        <title>Sequencing the genomes of 1000 actinobacteria strains.</title>
        <authorList>
            <person name="Klenk H.-P."/>
        </authorList>
    </citation>
    <scope>NUCLEOTIDE SEQUENCE [LARGE SCALE GENOMIC DNA]</scope>
    <source>
        <strain evidence="2 3">DSM 105498</strain>
    </source>
</reference>
<feature type="region of interest" description="Disordered" evidence="1">
    <location>
        <begin position="198"/>
        <end position="221"/>
    </location>
</feature>
<dbReference type="PROSITE" id="PS51257">
    <property type="entry name" value="PROKAR_LIPOPROTEIN"/>
    <property type="match status" value="1"/>
</dbReference>
<evidence type="ECO:0000313" key="2">
    <source>
        <dbReference type="EMBL" id="MBB3041916.1"/>
    </source>
</evidence>
<dbReference type="AlphaFoldDB" id="A0A7W4VU99"/>
<evidence type="ECO:0000256" key="1">
    <source>
        <dbReference type="SAM" id="MobiDB-lite"/>
    </source>
</evidence>
<gene>
    <name evidence="2" type="ORF">FHU40_001717</name>
</gene>
<name>A0A7W4VU99_9ACTN</name>